<dbReference type="InterPro" id="IPR001401">
    <property type="entry name" value="Dynamin_GTPase"/>
</dbReference>
<dbReference type="GO" id="GO:0008017">
    <property type="term" value="F:microtubule binding"/>
    <property type="evidence" value="ECO:0007669"/>
    <property type="project" value="TreeGrafter"/>
</dbReference>
<dbReference type="Pfam" id="PF02212">
    <property type="entry name" value="GED"/>
    <property type="match status" value="1"/>
</dbReference>
<dbReference type="Pfam" id="PF01031">
    <property type="entry name" value="Dynamin_M"/>
    <property type="match status" value="1"/>
</dbReference>
<reference evidence="5" key="1">
    <citation type="submission" date="2021-01" db="EMBL/GenBank/DDBJ databases">
        <authorList>
            <consortium name="Genoscope - CEA"/>
            <person name="William W."/>
        </authorList>
    </citation>
    <scope>NUCLEOTIDE SEQUENCE</scope>
</reference>
<dbReference type="GO" id="GO:0005874">
    <property type="term" value="C:microtubule"/>
    <property type="evidence" value="ECO:0007669"/>
    <property type="project" value="TreeGrafter"/>
</dbReference>
<dbReference type="PANTHER" id="PTHR11566:SF233">
    <property type="entry name" value="CHROMOSOME UNDETERMINED SCAFFOLD_59, WHOLE GENOME SHOTGUN SEQUENCE"/>
    <property type="match status" value="1"/>
</dbReference>
<evidence type="ECO:0000259" key="4">
    <source>
        <dbReference type="PROSITE" id="PS51718"/>
    </source>
</evidence>
<dbReference type="Pfam" id="PF00350">
    <property type="entry name" value="Dynamin_N"/>
    <property type="match status" value="1"/>
</dbReference>
<keyword evidence="1" id="KW-0547">Nucleotide-binding</keyword>
<protein>
    <submittedName>
        <fullName evidence="5">Uncharacterized protein</fullName>
    </submittedName>
</protein>
<proteinExistence type="predicted"/>
<dbReference type="PANTHER" id="PTHR11566">
    <property type="entry name" value="DYNAMIN"/>
    <property type="match status" value="1"/>
</dbReference>
<dbReference type="Proteomes" id="UP000688137">
    <property type="component" value="Unassembled WGS sequence"/>
</dbReference>
<evidence type="ECO:0000256" key="1">
    <source>
        <dbReference type="ARBA" id="ARBA00022741"/>
    </source>
</evidence>
<dbReference type="AlphaFoldDB" id="A0A8S1LTW7"/>
<feature type="domain" description="GED" evidence="3">
    <location>
        <begin position="531"/>
        <end position="622"/>
    </location>
</feature>
<dbReference type="OMA" id="HLMIMVH"/>
<dbReference type="InterPro" id="IPR000375">
    <property type="entry name" value="Dynamin_stalk"/>
</dbReference>
<comment type="caution">
    <text evidence="5">The sequence shown here is derived from an EMBL/GenBank/DDBJ whole genome shotgun (WGS) entry which is preliminary data.</text>
</comment>
<dbReference type="GO" id="GO:0005737">
    <property type="term" value="C:cytoplasm"/>
    <property type="evidence" value="ECO:0007669"/>
    <property type="project" value="TreeGrafter"/>
</dbReference>
<evidence type="ECO:0000256" key="2">
    <source>
        <dbReference type="ARBA" id="ARBA00023134"/>
    </source>
</evidence>
<dbReference type="InterPro" id="IPR020850">
    <property type="entry name" value="GED_dom"/>
</dbReference>
<name>A0A8S1LTW7_PARPR</name>
<dbReference type="SMART" id="SM00053">
    <property type="entry name" value="DYNc"/>
    <property type="match status" value="1"/>
</dbReference>
<evidence type="ECO:0000259" key="3">
    <source>
        <dbReference type="PROSITE" id="PS51388"/>
    </source>
</evidence>
<dbReference type="InterPro" id="IPR045063">
    <property type="entry name" value="Dynamin_N"/>
</dbReference>
<dbReference type="EMBL" id="CAJJDM010000037">
    <property type="protein sequence ID" value="CAD8065964.1"/>
    <property type="molecule type" value="Genomic_DNA"/>
</dbReference>
<gene>
    <name evidence="5" type="ORF">PPRIM_AZ9-3.1.T0380199</name>
</gene>
<dbReference type="PROSITE" id="PS51718">
    <property type="entry name" value="G_DYNAMIN_2"/>
    <property type="match status" value="1"/>
</dbReference>
<keyword evidence="6" id="KW-1185">Reference proteome</keyword>
<dbReference type="CDD" id="cd08771">
    <property type="entry name" value="DLP_1"/>
    <property type="match status" value="1"/>
</dbReference>
<dbReference type="FunFam" id="1.20.120.1240:FF:000023">
    <property type="entry name" value="Dynamin-like protein"/>
    <property type="match status" value="1"/>
</dbReference>
<dbReference type="GO" id="GO:0005525">
    <property type="term" value="F:GTP binding"/>
    <property type="evidence" value="ECO:0007669"/>
    <property type="project" value="InterPro"/>
</dbReference>
<dbReference type="FunFam" id="3.40.50.300:FF:001311">
    <property type="entry name" value="Dynamin-like protein-related"/>
    <property type="match status" value="1"/>
</dbReference>
<dbReference type="SMART" id="SM00302">
    <property type="entry name" value="GED"/>
    <property type="match status" value="1"/>
</dbReference>
<sequence length="625" mass="72362">MKSGLWDNMRKMVTLIDDLRDCGVQDYIKLPRICVVGMQSAGKSSLLENICGLDFLPRGDGVVTRRPLELRLVHIQERLSPWAIFKEVPEKKFTDFTKVREEIDRLTDAKAGQRKNILPDPIELTIWSPDCPDLTIIDLPGITLIPLRDSDQPDNIEEITLNMCRRYCEDERTIILCVMPASQDITTQRSLKLARQLDPDGIRTIGVITKIDIMGEGSDASKVLLNEEVKLRLGYIGVKNRSQQDIINKVPVQKALRQEEDYFQNDPKYAGIPQDILGTRALIEKLTTVLYQHIRKCLPDIIKEIDTKSDECEDKLKLLGTELPRDQKDKVQLVFNLLQDYTDGFKNTMDGKYDKNEATITDEEKKIELTGGAKIKQMFNELYQEFADEKYHVTDCYLDKDIELADQLHQGDSIPGFPSFDSFLYLIVPQVQALIRPAQDVLDQIFQYMDEISQQILRKVFTRFPSVLDEISEMSRKVIESQRAKAEQVVINQIEAEMNYIYTNDEEYLTTKADLVFKQNSKTIDPKKILVRELRNRVDLYYKILIRNLRDSIPKYIGYYLVKQTLDKMQLVLYDQMNKSDNVFQMLEEPVYILQERQQLQKTLKALKQAKKVLKQDPDLSKGRG</sequence>
<dbReference type="InterPro" id="IPR030381">
    <property type="entry name" value="G_DYNAMIN_dom"/>
</dbReference>
<dbReference type="PROSITE" id="PS51388">
    <property type="entry name" value="GED"/>
    <property type="match status" value="1"/>
</dbReference>
<feature type="domain" description="Dynamin-type G" evidence="4">
    <location>
        <begin position="27"/>
        <end position="299"/>
    </location>
</feature>
<keyword evidence="2" id="KW-0342">GTP-binding</keyword>
<evidence type="ECO:0000313" key="6">
    <source>
        <dbReference type="Proteomes" id="UP000688137"/>
    </source>
</evidence>
<dbReference type="InterPro" id="IPR003130">
    <property type="entry name" value="GED"/>
</dbReference>
<evidence type="ECO:0000313" key="5">
    <source>
        <dbReference type="EMBL" id="CAD8065964.1"/>
    </source>
</evidence>
<dbReference type="InterPro" id="IPR022812">
    <property type="entry name" value="Dynamin"/>
</dbReference>
<dbReference type="GO" id="GO:0003924">
    <property type="term" value="F:GTPase activity"/>
    <property type="evidence" value="ECO:0007669"/>
    <property type="project" value="InterPro"/>
</dbReference>
<organism evidence="5 6">
    <name type="scientific">Paramecium primaurelia</name>
    <dbReference type="NCBI Taxonomy" id="5886"/>
    <lineage>
        <taxon>Eukaryota</taxon>
        <taxon>Sar</taxon>
        <taxon>Alveolata</taxon>
        <taxon>Ciliophora</taxon>
        <taxon>Intramacronucleata</taxon>
        <taxon>Oligohymenophorea</taxon>
        <taxon>Peniculida</taxon>
        <taxon>Parameciidae</taxon>
        <taxon>Paramecium</taxon>
    </lineage>
</organism>
<accession>A0A8S1LTW7</accession>
<dbReference type="GO" id="GO:0016020">
    <property type="term" value="C:membrane"/>
    <property type="evidence" value="ECO:0007669"/>
    <property type="project" value="TreeGrafter"/>
</dbReference>